<accession>A0ABQ1Y1I2</accession>
<dbReference type="SUPFAM" id="SSF75005">
    <property type="entry name" value="Arabinanase/levansucrase/invertase"/>
    <property type="match status" value="1"/>
</dbReference>
<gene>
    <name evidence="2" type="ORF">GCM10007420_26950</name>
</gene>
<proteinExistence type="predicted"/>
<comment type="caution">
    <text evidence="2">The sequence shown here is derived from an EMBL/GenBank/DDBJ whole genome shotgun (WGS) entry which is preliminary data.</text>
</comment>
<dbReference type="Gene3D" id="3.40.50.150">
    <property type="entry name" value="Vaccinia Virus protein VP39"/>
    <property type="match status" value="1"/>
</dbReference>
<dbReference type="CDD" id="cd02440">
    <property type="entry name" value="AdoMet_MTases"/>
    <property type="match status" value="1"/>
</dbReference>
<feature type="domain" description="Methyltransferase type 11" evidence="1">
    <location>
        <begin position="353"/>
        <end position="445"/>
    </location>
</feature>
<evidence type="ECO:0000259" key="1">
    <source>
        <dbReference type="Pfam" id="PF08241"/>
    </source>
</evidence>
<name>A0ABQ1Y1I2_9PROT</name>
<dbReference type="EMBL" id="BMFS01000018">
    <property type="protein sequence ID" value="GGH08753.1"/>
    <property type="molecule type" value="Genomic_DNA"/>
</dbReference>
<organism evidence="2 3">
    <name type="scientific">Glycocaulis albus</name>
    <dbReference type="NCBI Taxonomy" id="1382801"/>
    <lineage>
        <taxon>Bacteria</taxon>
        <taxon>Pseudomonadati</taxon>
        <taxon>Pseudomonadota</taxon>
        <taxon>Alphaproteobacteria</taxon>
        <taxon>Maricaulales</taxon>
        <taxon>Maricaulaceae</taxon>
        <taxon>Glycocaulis</taxon>
    </lineage>
</organism>
<evidence type="ECO:0000313" key="3">
    <source>
        <dbReference type="Proteomes" id="UP000648722"/>
    </source>
</evidence>
<evidence type="ECO:0000313" key="2">
    <source>
        <dbReference type="EMBL" id="GGH08753.1"/>
    </source>
</evidence>
<reference evidence="3" key="1">
    <citation type="journal article" date="2019" name="Int. J. Syst. Evol. Microbiol.">
        <title>The Global Catalogue of Microorganisms (GCM) 10K type strain sequencing project: providing services to taxonomists for standard genome sequencing and annotation.</title>
        <authorList>
            <consortium name="The Broad Institute Genomics Platform"/>
            <consortium name="The Broad Institute Genome Sequencing Center for Infectious Disease"/>
            <person name="Wu L."/>
            <person name="Ma J."/>
        </authorList>
    </citation>
    <scope>NUCLEOTIDE SEQUENCE [LARGE SCALE GENOMIC DNA]</scope>
    <source>
        <strain evidence="3">CGMCC 1.12766</strain>
    </source>
</reference>
<protein>
    <recommendedName>
        <fullName evidence="1">Methyltransferase type 11 domain-containing protein</fullName>
    </recommendedName>
</protein>
<dbReference type="InterPro" id="IPR029063">
    <property type="entry name" value="SAM-dependent_MTases_sf"/>
</dbReference>
<dbReference type="Proteomes" id="UP000648722">
    <property type="component" value="Unassembled WGS sequence"/>
</dbReference>
<dbReference type="Pfam" id="PF08241">
    <property type="entry name" value="Methyltransf_11"/>
    <property type="match status" value="1"/>
</dbReference>
<dbReference type="SUPFAM" id="SSF53335">
    <property type="entry name" value="S-adenosyl-L-methionine-dependent methyltransferases"/>
    <property type="match status" value="1"/>
</dbReference>
<sequence>MLRIGTRQIQAVISPDREWCRFGVRDPVVLTDETGRPLLENDRLTVFFNGRDRPMEEGGITRVGRALCSADGAGWQVADSPVLDDGDYCALGSAVRRDDEYWIYYSPGTRDGFRVARSIDGKHWRREERLLLTPGQFNCSRIGLPFVFRPSGRWLMLFEGLRHHRFRIYQAHSDDGFHWVPSAGEPVFMPDDQAWDGYAQANPSVFPRDDNSSCILFYNGSAVEEPQGWEIAATSWQEKPRPASSPFLSRDQASLPGGRLEGTRGLAPQADGVLALYFALPGNDSYKDGAIYLAKLEDAPLNAQLESEERANDRLADTYFDIWDRYPIQVFTQKLESGWLAEQVSPGDRVLLAGSGGARELPALLDKGARVIALDLSQKMLDAGKARFAEAEVTWRRGDVCNLPEDIASMDAIYALGGVFAYVDSLDCALRSCRTALRPGGNLIFTIMNADHPTEAPERTTWPDGRVRQARTLDDLKARIAAAGLEFVEARGYRFLVDLLPAQWNRAVDTSGAPSEILTRLLELEEDMLGLLPVERAKFLWIHAKAG</sequence>
<keyword evidence="3" id="KW-1185">Reference proteome</keyword>
<dbReference type="InterPro" id="IPR013216">
    <property type="entry name" value="Methyltransf_11"/>
</dbReference>
<dbReference type="Gene3D" id="2.115.10.20">
    <property type="entry name" value="Glycosyl hydrolase domain, family 43"/>
    <property type="match status" value="1"/>
</dbReference>
<dbReference type="InterPro" id="IPR023296">
    <property type="entry name" value="Glyco_hydro_beta-prop_sf"/>
</dbReference>